<name>A0ABP0N5I5_9DINO</name>
<dbReference type="Gene3D" id="3.20.20.100">
    <property type="entry name" value="NADP-dependent oxidoreductase domain"/>
    <property type="match status" value="1"/>
</dbReference>
<dbReference type="Pfam" id="PF08506">
    <property type="entry name" value="Cse1"/>
    <property type="match status" value="1"/>
</dbReference>
<evidence type="ECO:0000313" key="8">
    <source>
        <dbReference type="Proteomes" id="UP001642484"/>
    </source>
</evidence>
<dbReference type="SUPFAM" id="SSF51430">
    <property type="entry name" value="NAD(P)-linked oxidoreductase"/>
    <property type="match status" value="1"/>
</dbReference>
<dbReference type="InterPro" id="IPR001494">
    <property type="entry name" value="Importin-beta_N"/>
</dbReference>
<comment type="caution">
    <text evidence="7">The sequence shown here is derived from an EMBL/GenBank/DDBJ whole genome shotgun (WGS) entry which is preliminary data.</text>
</comment>
<dbReference type="InterPro" id="IPR020095">
    <property type="entry name" value="PsdUridine_synth_TruA_C"/>
</dbReference>
<dbReference type="InterPro" id="IPR018170">
    <property type="entry name" value="Aldo/ket_reductase_CS"/>
</dbReference>
<sequence length="2225" mass="248018">MHMSCGTMLVAKARTKMPEVKKRSAPSAPMTGVLQTRPAKQPRKSFGTPCRSFLQMVADTLKRLSPEKRRESIALLAPEQRLALERYMMAAPREAIRTYGKCETPGSRAPPNEDVCRKLATSRRQRTNIFEKVAHQPKQSDCAKLTPKGLSSKRTRGLTYYFASVGFESLIFRCRAVRSRAVALGHRAVLLRLKARCVHGPGTFEERLVAGVSALTDSADRDCISGLQICVRSATQHWLGRDLHTPSWRLGQLEAVLDARRRLQAARGNVMVGGCGLLYQCSIDDATDLWARLRQEYLEVCASVPGCNVLKRAQTLDRAEAAFAAHRSRMEDLAKSRQVRRSVQEKNKQLRIERCQQRQLARAQQALLHVTNAAQEVPIRQAAAIQLKNQLRLWDAAGDSGSYSEEDKAPIRRELVESLAAAVGEKGVRVQLVECFRLVALYDFPDRWPGIVQRLLGGLCSEQRAQTMCSLLLFRQLFKLLETRSAERRGELQALAAQCMPTLLQLSPVLAKAASAKSQEAFEMLKLVLKCFYSATRMALPEQVQKDIQHWMELLLTVSEWQLETPATGLEREVQEASCEVKCRKWVFQILLRFYQKHCHMRRVAEGMEAFAKAWNDAYEVPVARVCLKEACAGPQGTWAPKRSLSLALLCLAEACRREAAFQALKPNLQLLLEHGIFPQVRFGEAELQLWQEDPEELLRELTSACDSDSEPHQAAIELVERLLLYHHKEILLPLLHFCRQHLETEANDPAACSNQDGALVLLGLMVEYLVELDPTQMEEVEARRKRKGTQRKAQQSVSVEELISRYVRPAMTSPAAFLRLRGAWCLGNFAQKAPKLGRPGVAAGACCDCLRMLADQELPVRVLAASCLESLLQREDDEVSSAVGMQLAPAMESLLRTLGEVQSEEVGSALQRLVEAFPYEVVPFAAQLVSGLARQFCLSSSKDEEDDDADESEMSSAGALATIISVLQACSGLQRPEDPREQERRSTLFANLAEPLMPVVAKTLRPDGIDFLEEGLYMVTYLTAFCALPMPANLWGPFPRLFQAICGRSTASLQLPEPLENGWAPDHMGSILDPLLNYIARGPVDVILSGSWTEGNMSYAEMVFCMVKKVLQVGGLGAEQDAAAAVELGSAIFIYAAPPAADNWLAPYLCEFWTRLSGEIGTTELRRALLVAFATLLWYNPERFLQCTEETGFSAQIFEAWLQKISVVQRLRHRKVTLLALLQLFRLGCAQALPSSVAQGLPHLLRALAMQSKEIIRLRQKGSNNDDESEHSQSEDEDVKGAAVEILQKLQKLPDNVDDDNSEAESELEGMEPDGKIIDFQAQRPSRLDGIEELAVLRQMLREATSSHSWWQPFWRALDVARGAPDHGPSYAALAEQGVAPGAFSSERDAKDMLKACDVLSLTTEVVAPEDCSAWCARANDALPEDIRIFGRYGPLPADFHAERCCMRRYFTCLLPTKLLVVDHPNEVGQGALATSLTEEPPPVEEQRKMKCKFSPPTARRKHAKKQHQAGWGEGNTGEERLGQFFRLKEILREFQGEHLFHNFSQEALKPTDTLARRFVYRCRAVPGDAVGLTVAVDSLAPGQLRAMAGLAIALQRQLLPDSYLEAAFSEEQLLKVPLVPEGTEYQAQCVFRKDFHHLLQPLFEGEEAQNFRKKVEEKIAQEFLDKIFQTWFEEQLVPLTQKLSVEFNNKKPADTSAEVPDVKQEVPKAYAEVLRLLREAERSGTWPACSKGREKVIKASEGEHGSFTVGSMPPSMEAPNGNRLFPELAMRCFELERILKPGRCSSTIAINKRAQFLPHIDSGAGAGQGISLIVGLGDYSGGELCVENDSHDIRYKPLEFNGWTQRHWTKPFQGDRFSLVWFTPAGCENCPGLEMFQKILQAGSSRLSSSLRLANGLELPRLGMGTWQLDDKDGSSTCETAVTAALKAGCQLFDTASIYKNEAAVGRALEGKNEGVFVTSKCSPYEMGFDKAQEACRKSLERLGRNKLDLYLIHWPGVPKKPHTSPLHRRARHETWKAMEELYRQHLVRAIGVSNFTASHLQQLIEDGIEVLPMVNQIELHPLYQPAETIEFCRKHGIIIEAYSPLGGGSASNRARASDGEIDGTRLLLTHPTVQAIAKETGKTSAQVLLRWALQQDFMVIPRSSKPDRIHENFDLFDFQLSQEQMHTISEMGKAEGQKFCSAVHFNEFNSVVEACIAANEALEGSNAGESAECLQRSRDAVC</sequence>
<dbReference type="PROSITE" id="PS00063">
    <property type="entry name" value="ALDOKETO_REDUCTASE_3"/>
    <property type="match status" value="1"/>
</dbReference>
<feature type="region of interest" description="Disordered" evidence="5">
    <location>
        <begin position="16"/>
        <end position="47"/>
    </location>
</feature>
<feature type="domain" description="Importin N-terminal" evidence="6">
    <location>
        <begin position="356"/>
        <end position="421"/>
    </location>
</feature>
<dbReference type="PRINTS" id="PR00069">
    <property type="entry name" value="ALDKETRDTASE"/>
</dbReference>
<dbReference type="InterPro" id="IPR023210">
    <property type="entry name" value="NADP_OxRdtase_dom"/>
</dbReference>
<evidence type="ECO:0000256" key="4">
    <source>
        <dbReference type="SAM" id="Coils"/>
    </source>
</evidence>
<dbReference type="InterPro" id="IPR016024">
    <property type="entry name" value="ARM-type_fold"/>
</dbReference>
<dbReference type="SUPFAM" id="SSF55120">
    <property type="entry name" value="Pseudouridine synthase"/>
    <property type="match status" value="1"/>
</dbReference>
<dbReference type="SMART" id="SM00913">
    <property type="entry name" value="IBN_N"/>
    <property type="match status" value="1"/>
</dbReference>
<evidence type="ECO:0000256" key="3">
    <source>
        <dbReference type="ARBA" id="ARBA00023002"/>
    </source>
</evidence>
<keyword evidence="2" id="KW-0521">NADP</keyword>
<dbReference type="Proteomes" id="UP001642484">
    <property type="component" value="Unassembled WGS sequence"/>
</dbReference>
<dbReference type="PANTHER" id="PTHR43827">
    <property type="entry name" value="2,5-DIKETO-D-GLUCONIC ACID REDUCTASE"/>
    <property type="match status" value="1"/>
</dbReference>
<feature type="coiled-coil region" evidence="4">
    <location>
        <begin position="316"/>
        <end position="353"/>
    </location>
</feature>
<keyword evidence="4" id="KW-0175">Coiled coil</keyword>
<dbReference type="PROSITE" id="PS00062">
    <property type="entry name" value="ALDOKETO_REDUCTASE_2"/>
    <property type="match status" value="1"/>
</dbReference>
<dbReference type="EMBL" id="CAXAMN010021361">
    <property type="protein sequence ID" value="CAK9058312.1"/>
    <property type="molecule type" value="Genomic_DNA"/>
</dbReference>
<evidence type="ECO:0000256" key="5">
    <source>
        <dbReference type="SAM" id="MobiDB-lite"/>
    </source>
</evidence>
<organism evidence="7 8">
    <name type="scientific">Durusdinium trenchii</name>
    <dbReference type="NCBI Taxonomy" id="1381693"/>
    <lineage>
        <taxon>Eukaryota</taxon>
        <taxon>Sar</taxon>
        <taxon>Alveolata</taxon>
        <taxon>Dinophyceae</taxon>
        <taxon>Suessiales</taxon>
        <taxon>Symbiodiniaceae</taxon>
        <taxon>Durusdinium</taxon>
    </lineage>
</organism>
<dbReference type="Pfam" id="PF03810">
    <property type="entry name" value="IBN_N"/>
    <property type="match status" value="1"/>
</dbReference>
<evidence type="ECO:0000256" key="2">
    <source>
        <dbReference type="ARBA" id="ARBA00022857"/>
    </source>
</evidence>
<dbReference type="InterPro" id="IPR020471">
    <property type="entry name" value="AKR"/>
</dbReference>
<evidence type="ECO:0000313" key="7">
    <source>
        <dbReference type="EMBL" id="CAK9058312.1"/>
    </source>
</evidence>
<dbReference type="SUPFAM" id="SSF48371">
    <property type="entry name" value="ARM repeat"/>
    <property type="match status" value="1"/>
</dbReference>
<dbReference type="CDD" id="cd19136">
    <property type="entry name" value="AKR_DrGR-like"/>
    <property type="match status" value="1"/>
</dbReference>
<feature type="region of interest" description="Disordered" evidence="5">
    <location>
        <begin position="1260"/>
        <end position="1280"/>
    </location>
</feature>
<gene>
    <name evidence="7" type="ORF">CCMP2556_LOCUS28737</name>
</gene>
<comment type="similarity">
    <text evidence="1">Belongs to the aldo/keto reductase family.</text>
</comment>
<dbReference type="Pfam" id="PF00248">
    <property type="entry name" value="Aldo_ket_red"/>
    <property type="match status" value="1"/>
</dbReference>
<dbReference type="Gene3D" id="1.25.10.10">
    <property type="entry name" value="Leucine-rich Repeat Variant"/>
    <property type="match status" value="1"/>
</dbReference>
<reference evidence="7 8" key="1">
    <citation type="submission" date="2024-02" db="EMBL/GenBank/DDBJ databases">
        <authorList>
            <person name="Chen Y."/>
            <person name="Shah S."/>
            <person name="Dougan E. K."/>
            <person name="Thang M."/>
            <person name="Chan C."/>
        </authorList>
    </citation>
    <scope>NUCLEOTIDE SEQUENCE [LARGE SCALE GENOMIC DNA]</scope>
</reference>
<evidence type="ECO:0000256" key="1">
    <source>
        <dbReference type="ARBA" id="ARBA00007905"/>
    </source>
</evidence>
<dbReference type="InterPro" id="IPR036812">
    <property type="entry name" value="NAD(P)_OxRdtase_dom_sf"/>
</dbReference>
<keyword evidence="8" id="KW-1185">Reference proteome</keyword>
<proteinExistence type="inferred from homology"/>
<dbReference type="InterPro" id="IPR011989">
    <property type="entry name" value="ARM-like"/>
</dbReference>
<dbReference type="InterPro" id="IPR013713">
    <property type="entry name" value="XPO2_central"/>
</dbReference>
<dbReference type="Gene3D" id="3.30.70.660">
    <property type="entry name" value="Pseudouridine synthase I, catalytic domain, C-terminal subdomain"/>
    <property type="match status" value="1"/>
</dbReference>
<evidence type="ECO:0000259" key="6">
    <source>
        <dbReference type="SMART" id="SM00913"/>
    </source>
</evidence>
<feature type="compositionally biased region" description="Basic residues" evidence="5">
    <location>
        <begin position="1500"/>
        <end position="1509"/>
    </location>
</feature>
<protein>
    <recommendedName>
        <fullName evidence="6">Importin N-terminal domain-containing protein</fullName>
    </recommendedName>
</protein>
<dbReference type="PANTHER" id="PTHR43827:SF3">
    <property type="entry name" value="NADP-DEPENDENT OXIDOREDUCTASE DOMAIN-CONTAINING PROTEIN"/>
    <property type="match status" value="1"/>
</dbReference>
<keyword evidence="3" id="KW-0560">Oxidoreductase</keyword>
<dbReference type="InterPro" id="IPR020103">
    <property type="entry name" value="PsdUridine_synth_cat_dom_sf"/>
</dbReference>
<accession>A0ABP0N5I5</accession>
<feature type="region of interest" description="Disordered" evidence="5">
    <location>
        <begin position="1496"/>
        <end position="1515"/>
    </location>
</feature>